<dbReference type="SUPFAM" id="SSF53474">
    <property type="entry name" value="alpha/beta-Hydrolases"/>
    <property type="match status" value="1"/>
</dbReference>
<organism evidence="1 2">
    <name type="scientific">Metarhizium robertsii</name>
    <dbReference type="NCBI Taxonomy" id="568076"/>
    <lineage>
        <taxon>Eukaryota</taxon>
        <taxon>Fungi</taxon>
        <taxon>Dikarya</taxon>
        <taxon>Ascomycota</taxon>
        <taxon>Pezizomycotina</taxon>
        <taxon>Sordariomycetes</taxon>
        <taxon>Hypocreomycetidae</taxon>
        <taxon>Hypocreales</taxon>
        <taxon>Clavicipitaceae</taxon>
        <taxon>Metarhizium</taxon>
    </lineage>
</organism>
<proteinExistence type="predicted"/>
<accession>A0A0A1UTV6</accession>
<gene>
    <name evidence="1" type="ORF">X797_006735</name>
</gene>
<evidence type="ECO:0000313" key="1">
    <source>
        <dbReference type="EMBL" id="EXV00290.1"/>
    </source>
</evidence>
<dbReference type="PANTHER" id="PTHR34853">
    <property type="match status" value="1"/>
</dbReference>
<dbReference type="EMBL" id="JELW01000014">
    <property type="protein sequence ID" value="EXV00290.1"/>
    <property type="molecule type" value="Genomic_DNA"/>
</dbReference>
<dbReference type="OrthoDB" id="5382058at2759"/>
<sequence>MISEYIHPLLWAVDICNIEPCKTTTAEIGQNANMNMIKMRLSPLLLLLLPTLTAALQAANFNVSPAVANAHSCGRDCQRRLNRTIEADISVVGLEFDYPFYETASNFSSSLGPGELLKLQPLDPRNLTINGGATVFRFQYTSLDYDGSVVPATGFIAFPYTPRYSFAQELASASNTSTHKYRLAAFAHGTIGISPGCAPSNGPALYDYSTWQPVLERGYAVVATDYAGLGNNYTSHKYLSLPAQAGDVYYSVVAARKAFPASFTKEWMSFGHSQGGGAVWKLAESRFVRNDTTYLGSVAIAPATYFIRQLVDSLLAANSTSSGAQKGTGAGFLPYVLLAAQRAVPSYRESMLSPVLRNRTQLAVEAQLCLESVIGISVDLEASQLVSVAGAEKDIPTLLEWEKMVAPAQGDPSPAPVFVVQGQNDTAVSWKTTVQAWNSSCHDGNELHLRLFPTQGHRPSLTAGAAEWMAWMDHRFESKENKRSKNKCTKITRMPFNLQYVKAPTDVDLKPFLS</sequence>
<dbReference type="HOGENOM" id="CLU_029538_1_0_1"/>
<protein>
    <submittedName>
        <fullName evidence="1">Fungal-bacterial lipase domain protein</fullName>
    </submittedName>
</protein>
<dbReference type="AlphaFoldDB" id="A0A0A1UTV6"/>
<dbReference type="Gene3D" id="3.40.50.1820">
    <property type="entry name" value="alpha/beta hydrolase"/>
    <property type="match status" value="2"/>
</dbReference>
<dbReference type="InterPro" id="IPR029058">
    <property type="entry name" value="AB_hydrolase_fold"/>
</dbReference>
<dbReference type="PANTHER" id="PTHR34853:SF1">
    <property type="entry name" value="LIPASE 5"/>
    <property type="match status" value="1"/>
</dbReference>
<name>A0A0A1UTV6_9HYPO</name>
<reference evidence="1 2" key="1">
    <citation type="submission" date="2014-02" db="EMBL/GenBank/DDBJ databases">
        <title>The genome sequence of the entomopathogenic fungus Metarhizium robertsii ARSEF 2575.</title>
        <authorList>
            <person name="Giuliano Garisto Donzelli B."/>
            <person name="Roe B.A."/>
            <person name="Macmil S.L."/>
            <person name="Krasnoff S.B."/>
            <person name="Gibson D.M."/>
        </authorList>
    </citation>
    <scope>NUCLEOTIDE SEQUENCE [LARGE SCALE GENOMIC DNA]</scope>
    <source>
        <strain evidence="1 2">ARSEF 2575</strain>
    </source>
</reference>
<dbReference type="GO" id="GO:0004806">
    <property type="term" value="F:triacylglycerol lipase activity"/>
    <property type="evidence" value="ECO:0007669"/>
    <property type="project" value="InterPro"/>
</dbReference>
<evidence type="ECO:0000313" key="2">
    <source>
        <dbReference type="Proteomes" id="UP000030151"/>
    </source>
</evidence>
<dbReference type="GO" id="GO:0016042">
    <property type="term" value="P:lipid catabolic process"/>
    <property type="evidence" value="ECO:0007669"/>
    <property type="project" value="InterPro"/>
</dbReference>
<dbReference type="Pfam" id="PF03583">
    <property type="entry name" value="LIP"/>
    <property type="match status" value="1"/>
</dbReference>
<dbReference type="InterPro" id="IPR005152">
    <property type="entry name" value="Lipase_secreted"/>
</dbReference>
<dbReference type="eggNOG" id="ENOG502R6T5">
    <property type="taxonomic scope" value="Eukaryota"/>
</dbReference>
<dbReference type="Proteomes" id="UP000030151">
    <property type="component" value="Unassembled WGS sequence"/>
</dbReference>
<comment type="caution">
    <text evidence="1">The sequence shown here is derived from an EMBL/GenBank/DDBJ whole genome shotgun (WGS) entry which is preliminary data.</text>
</comment>